<accession>A0ABU5U3A5</accession>
<dbReference type="InterPro" id="IPR011989">
    <property type="entry name" value="ARM-like"/>
</dbReference>
<dbReference type="Pfam" id="PF02985">
    <property type="entry name" value="HEAT"/>
    <property type="match status" value="1"/>
</dbReference>
<dbReference type="InterPro" id="IPR004155">
    <property type="entry name" value="PBS_lyase_HEAT"/>
</dbReference>
<dbReference type="InterPro" id="IPR016024">
    <property type="entry name" value="ARM-type_fold"/>
</dbReference>
<dbReference type="EMBL" id="JAYGHT010000135">
    <property type="protein sequence ID" value="MEA5521639.1"/>
    <property type="molecule type" value="Genomic_DNA"/>
</dbReference>
<evidence type="ECO:0000313" key="4">
    <source>
        <dbReference type="EMBL" id="MEA5521639.1"/>
    </source>
</evidence>
<organism evidence="4 5">
    <name type="scientific">Limnoraphis robusta CCNP1315</name>
    <dbReference type="NCBI Taxonomy" id="3110306"/>
    <lineage>
        <taxon>Bacteria</taxon>
        <taxon>Bacillati</taxon>
        <taxon>Cyanobacteriota</taxon>
        <taxon>Cyanophyceae</taxon>
        <taxon>Oscillatoriophycideae</taxon>
        <taxon>Oscillatoriales</taxon>
        <taxon>Sirenicapillariaceae</taxon>
        <taxon>Limnoraphis</taxon>
    </lineage>
</organism>
<protein>
    <submittedName>
        <fullName evidence="4">HEAT repeat domain-containing protein</fullName>
    </submittedName>
</protein>
<dbReference type="PANTHER" id="PTHR12697">
    <property type="entry name" value="PBS LYASE HEAT-LIKE PROTEIN"/>
    <property type="match status" value="1"/>
</dbReference>
<dbReference type="Gene3D" id="1.25.10.10">
    <property type="entry name" value="Leucine-rich Repeat Variant"/>
    <property type="match status" value="1"/>
</dbReference>
<keyword evidence="1" id="KW-0042">Antenna complex</keyword>
<evidence type="ECO:0000256" key="2">
    <source>
        <dbReference type="ARBA" id="ARBA00022737"/>
    </source>
</evidence>
<evidence type="ECO:0000256" key="1">
    <source>
        <dbReference type="ARBA" id="ARBA00022549"/>
    </source>
</evidence>
<reference evidence="4 5" key="1">
    <citation type="submission" date="2023-12" db="EMBL/GenBank/DDBJ databases">
        <title>Baltic Sea Cyanobacteria.</title>
        <authorList>
            <person name="Delbaje E."/>
            <person name="Fewer D.P."/>
            <person name="Shishido T.K."/>
        </authorList>
    </citation>
    <scope>NUCLEOTIDE SEQUENCE [LARGE SCALE GENOMIC DNA]</scope>
    <source>
        <strain evidence="4 5">CCNP 1315</strain>
    </source>
</reference>
<dbReference type="Proteomes" id="UP001301728">
    <property type="component" value="Unassembled WGS sequence"/>
</dbReference>
<name>A0ABU5U3A5_9CYAN</name>
<dbReference type="RefSeq" id="WP_323306960.1">
    <property type="nucleotide sequence ID" value="NZ_JAYGHT010000135.1"/>
</dbReference>
<dbReference type="PANTHER" id="PTHR12697:SF5">
    <property type="entry name" value="DEOXYHYPUSINE HYDROXYLASE"/>
    <property type="match status" value="1"/>
</dbReference>
<proteinExistence type="predicted"/>
<evidence type="ECO:0000313" key="5">
    <source>
        <dbReference type="Proteomes" id="UP001301728"/>
    </source>
</evidence>
<evidence type="ECO:0000256" key="3">
    <source>
        <dbReference type="ARBA" id="ARBA00022738"/>
    </source>
</evidence>
<keyword evidence="2" id="KW-0677">Repeat</keyword>
<comment type="caution">
    <text evidence="4">The sequence shown here is derived from an EMBL/GenBank/DDBJ whole genome shotgun (WGS) entry which is preliminary data.</text>
</comment>
<dbReference type="Pfam" id="PF13646">
    <property type="entry name" value="HEAT_2"/>
    <property type="match status" value="1"/>
</dbReference>
<keyword evidence="3" id="KW-0605">Phycobilisome</keyword>
<gene>
    <name evidence="4" type="ORF">VB854_22120</name>
</gene>
<dbReference type="SUPFAM" id="SSF48371">
    <property type="entry name" value="ARM repeat"/>
    <property type="match status" value="1"/>
</dbReference>
<sequence length="154" mass="16743">LIAALNDSDSDVRRSAADALGNIGNAEALQGLIAALNDSESDVRSNAASALGNIGNAEAVKPLIAALNDSESDVRSNAASALGNIGDENTLKMLIESWEIDIYRRDIFPVARTLAIRFNQNNLPFIPVYRRFVRFNYSPTLAIIKRVWSAIIQQ</sequence>
<dbReference type="InterPro" id="IPR000357">
    <property type="entry name" value="HEAT"/>
</dbReference>
<feature type="non-terminal residue" evidence="4">
    <location>
        <position position="1"/>
    </location>
</feature>
<dbReference type="SMART" id="SM00567">
    <property type="entry name" value="EZ_HEAT"/>
    <property type="match status" value="3"/>
</dbReference>
<keyword evidence="5" id="KW-1185">Reference proteome</keyword>